<gene>
    <name evidence="2" type="ORF">KJP28_10540</name>
</gene>
<proteinExistence type="predicted"/>
<dbReference type="Pfam" id="PF02643">
    <property type="entry name" value="DUF192"/>
    <property type="match status" value="1"/>
</dbReference>
<evidence type="ECO:0000256" key="1">
    <source>
        <dbReference type="SAM" id="SignalP"/>
    </source>
</evidence>
<sequence length="157" mass="16864">MKRICAIAALALSLPLAAQAECREDRVDIRGDFGSARFTVEIADDVEERAQGLMFRESLGASRGMLFLYESAGSPAFWMKNTLIPLDMIFVDPDGMVQHVHSEAVPGDLTGISGGTGVIAVLEIRGGMAEAIGIDAGDEMRHPFFDGENAAWSCDTQ</sequence>
<evidence type="ECO:0000313" key="3">
    <source>
        <dbReference type="Proteomes" id="UP000756530"/>
    </source>
</evidence>
<evidence type="ECO:0000313" key="2">
    <source>
        <dbReference type="EMBL" id="MBV7379366.1"/>
    </source>
</evidence>
<reference evidence="2 3" key="1">
    <citation type="submission" date="2021-05" db="EMBL/GenBank/DDBJ databases">
        <title>Culturable bacteria isolated from Daya Bay.</title>
        <authorList>
            <person name="Zheng W."/>
            <person name="Yu S."/>
            <person name="Huang Y."/>
        </authorList>
    </citation>
    <scope>NUCLEOTIDE SEQUENCE [LARGE SCALE GENOMIC DNA]</scope>
    <source>
        <strain evidence="2 3">DP4N28-5</strain>
    </source>
</reference>
<keyword evidence="1" id="KW-0732">Signal</keyword>
<dbReference type="PANTHER" id="PTHR37953:SF1">
    <property type="entry name" value="UPF0127 PROTEIN MJ1496"/>
    <property type="match status" value="1"/>
</dbReference>
<dbReference type="InterPro" id="IPR003795">
    <property type="entry name" value="DUF192"/>
</dbReference>
<dbReference type="Proteomes" id="UP000756530">
    <property type="component" value="Unassembled WGS sequence"/>
</dbReference>
<dbReference type="RefSeq" id="WP_218392501.1">
    <property type="nucleotide sequence ID" value="NZ_JAHUZE010000002.1"/>
</dbReference>
<comment type="caution">
    <text evidence="2">The sequence shown here is derived from an EMBL/GenBank/DDBJ whole genome shotgun (WGS) entry which is preliminary data.</text>
</comment>
<feature type="chain" id="PRO_5046426123" evidence="1">
    <location>
        <begin position="21"/>
        <end position="157"/>
    </location>
</feature>
<keyword evidence="3" id="KW-1185">Reference proteome</keyword>
<organism evidence="2 3">
    <name type="scientific">Maritimibacter dapengensis</name>
    <dbReference type="NCBI Taxonomy" id="2836868"/>
    <lineage>
        <taxon>Bacteria</taxon>
        <taxon>Pseudomonadati</taxon>
        <taxon>Pseudomonadota</taxon>
        <taxon>Alphaproteobacteria</taxon>
        <taxon>Rhodobacterales</taxon>
        <taxon>Roseobacteraceae</taxon>
        <taxon>Maritimibacter</taxon>
    </lineage>
</organism>
<protein>
    <submittedName>
        <fullName evidence="2">DUF192 domain-containing protein</fullName>
    </submittedName>
</protein>
<dbReference type="PANTHER" id="PTHR37953">
    <property type="entry name" value="UPF0127 PROTEIN MJ1496"/>
    <property type="match status" value="1"/>
</dbReference>
<dbReference type="EMBL" id="JAHUZE010000002">
    <property type="protein sequence ID" value="MBV7379366.1"/>
    <property type="molecule type" value="Genomic_DNA"/>
</dbReference>
<feature type="signal peptide" evidence="1">
    <location>
        <begin position="1"/>
        <end position="20"/>
    </location>
</feature>
<accession>A0ABS6T492</accession>
<name>A0ABS6T492_9RHOB</name>